<keyword evidence="1" id="KW-0732">Signal</keyword>
<reference evidence="2 3" key="1">
    <citation type="submission" date="2019-03" db="EMBL/GenBank/DDBJ databases">
        <title>Draft genome sequences of novel Actinobacteria.</title>
        <authorList>
            <person name="Sahin N."/>
            <person name="Ay H."/>
            <person name="Saygin H."/>
        </authorList>
    </citation>
    <scope>NUCLEOTIDE SEQUENCE [LARGE SCALE GENOMIC DNA]</scope>
    <source>
        <strain evidence="2 3">KC712</strain>
    </source>
</reference>
<sequence length="142" mass="14338">MPRPAILARLLTGAALATATVGTLGLPAAAAPARVLPPGVIHLGPVEPCPPATLCLYRDYGRNGPAYGIGAGYDVDLRALPMPGGVGGPSAADNASSWVNATGSVALLIDRDGGLPRPLFPGRSLEEPPASNDSVDVVAWPR</sequence>
<comment type="caution">
    <text evidence="2">The sequence shown here is derived from an EMBL/GenBank/DDBJ whole genome shotgun (WGS) entry which is preliminary data.</text>
</comment>
<evidence type="ECO:0000313" key="2">
    <source>
        <dbReference type="EMBL" id="TDD23107.1"/>
    </source>
</evidence>
<feature type="chain" id="PRO_5039518603" description="Peptidase inhibitor family I36 protein" evidence="1">
    <location>
        <begin position="20"/>
        <end position="142"/>
    </location>
</feature>
<dbReference type="EMBL" id="SMKP01000020">
    <property type="protein sequence ID" value="TDD23107.1"/>
    <property type="molecule type" value="Genomic_DNA"/>
</dbReference>
<dbReference type="OrthoDB" id="4257180at2"/>
<keyword evidence="3" id="KW-1185">Reference proteome</keyword>
<gene>
    <name evidence="2" type="ORF">E1294_09735</name>
</gene>
<evidence type="ECO:0000313" key="3">
    <source>
        <dbReference type="Proteomes" id="UP000294543"/>
    </source>
</evidence>
<protein>
    <recommendedName>
        <fullName evidence="4">Peptidase inhibitor family I36 protein</fullName>
    </recommendedName>
</protein>
<evidence type="ECO:0000256" key="1">
    <source>
        <dbReference type="SAM" id="SignalP"/>
    </source>
</evidence>
<dbReference type="Proteomes" id="UP000294543">
    <property type="component" value="Unassembled WGS sequence"/>
</dbReference>
<dbReference type="Pfam" id="PF03995">
    <property type="entry name" value="Inhibitor_I36"/>
    <property type="match status" value="1"/>
</dbReference>
<accession>A0A4V6PD61</accession>
<evidence type="ECO:0008006" key="4">
    <source>
        <dbReference type="Google" id="ProtNLM"/>
    </source>
</evidence>
<dbReference type="AlphaFoldDB" id="A0A4V6PD61"/>
<name>A0A4V6PD61_9ACTN</name>
<proteinExistence type="predicted"/>
<feature type="signal peptide" evidence="1">
    <location>
        <begin position="1"/>
        <end position="19"/>
    </location>
</feature>
<organism evidence="2 3">
    <name type="scientific">Nonomuraea diastatica</name>
    <dbReference type="NCBI Taxonomy" id="1848329"/>
    <lineage>
        <taxon>Bacteria</taxon>
        <taxon>Bacillati</taxon>
        <taxon>Actinomycetota</taxon>
        <taxon>Actinomycetes</taxon>
        <taxon>Streptosporangiales</taxon>
        <taxon>Streptosporangiaceae</taxon>
        <taxon>Nonomuraea</taxon>
    </lineage>
</organism>
<dbReference type="RefSeq" id="WP_132506980.1">
    <property type="nucleotide sequence ID" value="NZ_SMKP01000020.1"/>
</dbReference>